<reference evidence="2" key="2">
    <citation type="submission" date="2015-03" db="EMBL/GenBank/DDBJ databases">
        <authorList>
            <person name="Chow C.-E.T."/>
            <person name="Winget D.M."/>
            <person name="White R.A.III."/>
            <person name="Hallam S.J."/>
            <person name="Suttle C.A."/>
        </authorList>
    </citation>
    <scope>NUCLEOTIDE SEQUENCE</scope>
    <source>
        <strain evidence="2">Oxic1_6</strain>
    </source>
</reference>
<dbReference type="EMBL" id="KR029601">
    <property type="protein sequence ID" value="AKH48217.1"/>
    <property type="molecule type" value="Genomic_DNA"/>
</dbReference>
<name>A0A0F7L9Z6_9VIRU</name>
<organism evidence="2">
    <name type="scientific">uncultured marine virus</name>
    <dbReference type="NCBI Taxonomy" id="186617"/>
    <lineage>
        <taxon>Viruses</taxon>
        <taxon>environmental samples</taxon>
    </lineage>
</organism>
<protein>
    <submittedName>
        <fullName evidence="2">Uncharacterized protein</fullName>
    </submittedName>
</protein>
<reference evidence="2" key="1">
    <citation type="journal article" date="2015" name="Front. Microbiol.">
        <title>Combining genomic sequencing methods to explore viral diversity and reveal potential virus-host interactions.</title>
        <authorList>
            <person name="Chow C.E."/>
            <person name="Winget D.M."/>
            <person name="White R.A.III."/>
            <person name="Hallam S.J."/>
            <person name="Suttle C.A."/>
        </authorList>
    </citation>
    <scope>NUCLEOTIDE SEQUENCE</scope>
    <source>
        <strain evidence="2">Oxic1_6</strain>
    </source>
</reference>
<evidence type="ECO:0000313" key="2">
    <source>
        <dbReference type="EMBL" id="AKH48217.1"/>
    </source>
</evidence>
<proteinExistence type="predicted"/>
<sequence length="63" mass="6877">MAAHKKPEGERRRGKGGRSILISANEHARIKAKADARGMSIPDHVVDLNERASVVVTFDVETP</sequence>
<accession>A0A0F7L9Z6</accession>
<feature type="compositionally biased region" description="Basic and acidic residues" evidence="1">
    <location>
        <begin position="1"/>
        <end position="11"/>
    </location>
</feature>
<evidence type="ECO:0000256" key="1">
    <source>
        <dbReference type="SAM" id="MobiDB-lite"/>
    </source>
</evidence>
<feature type="region of interest" description="Disordered" evidence="1">
    <location>
        <begin position="1"/>
        <end position="20"/>
    </location>
</feature>